<comment type="similarity">
    <text evidence="8">Belongs to the TonB-dependent receptor family.</text>
</comment>
<dbReference type="SUPFAM" id="SSF56935">
    <property type="entry name" value="Porins"/>
    <property type="match status" value="1"/>
</dbReference>
<feature type="domain" description="TonB-dependent receptor plug" evidence="10">
    <location>
        <begin position="126"/>
        <end position="228"/>
    </location>
</feature>
<dbReference type="GO" id="GO:0009279">
    <property type="term" value="C:cell outer membrane"/>
    <property type="evidence" value="ECO:0007669"/>
    <property type="project" value="UniProtKB-SubCell"/>
</dbReference>
<feature type="domain" description="TonB-dependent receptor-like beta-barrel" evidence="9">
    <location>
        <begin position="318"/>
        <end position="752"/>
    </location>
</feature>
<dbReference type="Pfam" id="PF07715">
    <property type="entry name" value="Plug"/>
    <property type="match status" value="1"/>
</dbReference>
<evidence type="ECO:0000259" key="10">
    <source>
        <dbReference type="Pfam" id="PF07715"/>
    </source>
</evidence>
<dbReference type="HOGENOM" id="CLU_016599_1_0_10"/>
<keyword evidence="12" id="KW-1185">Reference proteome</keyword>
<dbReference type="PANTHER" id="PTHR30069:SF57">
    <property type="entry name" value="TONB-DEPENDENT RECEPTOR"/>
    <property type="match status" value="1"/>
</dbReference>
<dbReference type="Pfam" id="PF13715">
    <property type="entry name" value="CarbopepD_reg_2"/>
    <property type="match status" value="1"/>
</dbReference>
<accession>H1DJW2</accession>
<evidence type="ECO:0000313" key="12">
    <source>
        <dbReference type="Proteomes" id="UP000004892"/>
    </source>
</evidence>
<dbReference type="InterPro" id="IPR012910">
    <property type="entry name" value="Plug_dom"/>
</dbReference>
<dbReference type="InterPro" id="IPR008969">
    <property type="entry name" value="CarboxyPept-like_regulatory"/>
</dbReference>
<reference evidence="11 12" key="1">
    <citation type="submission" date="2012-01" db="EMBL/GenBank/DDBJ databases">
        <title>The Genome Sequence of Odoribacter laneus YIT 12061.</title>
        <authorList>
            <consortium name="The Broad Institute Genome Sequencing Platform"/>
            <person name="Earl A."/>
            <person name="Ward D."/>
            <person name="Feldgarden M."/>
            <person name="Gevers D."/>
            <person name="Morotomi M."/>
            <person name="Young S.K."/>
            <person name="Zeng Q."/>
            <person name="Gargeya S."/>
            <person name="Fitzgerald M."/>
            <person name="Haas B."/>
            <person name="Abouelleil A."/>
            <person name="Alvarado L."/>
            <person name="Arachchi H.M."/>
            <person name="Berlin A."/>
            <person name="Chapman S.B."/>
            <person name="Gearin G."/>
            <person name="Goldberg J."/>
            <person name="Griggs A."/>
            <person name="Gujja S."/>
            <person name="Hansen M."/>
            <person name="Heiman D."/>
            <person name="Howarth C."/>
            <person name="Larimer J."/>
            <person name="Lui A."/>
            <person name="MacDonald P.J.P."/>
            <person name="McCowen C."/>
            <person name="Montmayeur A."/>
            <person name="Murphy C."/>
            <person name="Neiman D."/>
            <person name="Pearson M."/>
            <person name="Priest M."/>
            <person name="Roberts A."/>
            <person name="Saif S."/>
            <person name="Shea T."/>
            <person name="Sisk P."/>
            <person name="Stolte C."/>
            <person name="Sykes S."/>
            <person name="Wortman J."/>
            <person name="Nusbaum C."/>
            <person name="Birren B."/>
        </authorList>
    </citation>
    <scope>NUCLEOTIDE SEQUENCE [LARGE SCALE GENOMIC DNA]</scope>
    <source>
        <strain evidence="11 12">YIT 12061</strain>
    </source>
</reference>
<dbReference type="SUPFAM" id="SSF49464">
    <property type="entry name" value="Carboxypeptidase regulatory domain-like"/>
    <property type="match status" value="1"/>
</dbReference>
<dbReference type="GO" id="GO:0044718">
    <property type="term" value="P:siderophore transmembrane transport"/>
    <property type="evidence" value="ECO:0007669"/>
    <property type="project" value="TreeGrafter"/>
</dbReference>
<keyword evidence="3" id="KW-1134">Transmembrane beta strand</keyword>
<dbReference type="PANTHER" id="PTHR30069">
    <property type="entry name" value="TONB-DEPENDENT OUTER MEMBRANE RECEPTOR"/>
    <property type="match status" value="1"/>
</dbReference>
<dbReference type="EMBL" id="ADMC01000027">
    <property type="protein sequence ID" value="EHP45962.1"/>
    <property type="molecule type" value="Genomic_DNA"/>
</dbReference>
<evidence type="ECO:0000256" key="8">
    <source>
        <dbReference type="RuleBase" id="RU003357"/>
    </source>
</evidence>
<evidence type="ECO:0000256" key="5">
    <source>
        <dbReference type="ARBA" id="ARBA00023077"/>
    </source>
</evidence>
<dbReference type="Gene3D" id="2.170.130.10">
    <property type="entry name" value="TonB-dependent receptor, plug domain"/>
    <property type="match status" value="1"/>
</dbReference>
<dbReference type="GO" id="GO:0015344">
    <property type="term" value="F:siderophore uptake transmembrane transporter activity"/>
    <property type="evidence" value="ECO:0007669"/>
    <property type="project" value="TreeGrafter"/>
</dbReference>
<dbReference type="eggNOG" id="COG4771">
    <property type="taxonomic scope" value="Bacteria"/>
</dbReference>
<proteinExistence type="inferred from homology"/>
<organism evidence="11 12">
    <name type="scientific">Odoribacter laneus YIT 12061</name>
    <dbReference type="NCBI Taxonomy" id="742817"/>
    <lineage>
        <taxon>Bacteria</taxon>
        <taxon>Pseudomonadati</taxon>
        <taxon>Bacteroidota</taxon>
        <taxon>Bacteroidia</taxon>
        <taxon>Bacteroidales</taxon>
        <taxon>Odoribacteraceae</taxon>
        <taxon>Odoribacter</taxon>
    </lineage>
</organism>
<evidence type="ECO:0000256" key="7">
    <source>
        <dbReference type="ARBA" id="ARBA00023237"/>
    </source>
</evidence>
<keyword evidence="5 8" id="KW-0798">TonB box</keyword>
<dbReference type="InterPro" id="IPR000531">
    <property type="entry name" value="Beta-barrel_TonB"/>
</dbReference>
<gene>
    <name evidence="11" type="ORF">HMPREF9449_02548</name>
</gene>
<dbReference type="InterPro" id="IPR036942">
    <property type="entry name" value="Beta-barrel_TonB_sf"/>
</dbReference>
<comment type="caution">
    <text evidence="11">The sequence shown here is derived from an EMBL/GenBank/DDBJ whole genome shotgun (WGS) entry which is preliminary data.</text>
</comment>
<dbReference type="InterPro" id="IPR037066">
    <property type="entry name" value="Plug_dom_sf"/>
</dbReference>
<evidence type="ECO:0000256" key="6">
    <source>
        <dbReference type="ARBA" id="ARBA00023136"/>
    </source>
</evidence>
<sequence length="806" mass="92570">MKAVSRFLPSVVFFLLIGFSSFSQPKGSLKGRVYDLKNNQGIPFANVQVYSSALGTATDTKGYFEIDSISPGYIRLEISCVGYKTILSEEYMVNTAFKREVEIGLEELPVSLEQVTVKASPYRKTAESPLSVQRIGISEIEKNPGGNRDISKVLQSMPGVLSSPAFRNDFIVRGGGPSENRFYLDDVELPTLNHFATQGASGGVVSIINVDFVKEVNFYAGAFPASRGNLLSSLLDFQQTTGNPDRVKVRATLGATDYGLSLDGPLTPTTTFLLSARRSYLKMLFSFIGLPFLPVYNDFQFKTATRFNQKNEFILLGIGGYDINRLNKKINHPDDNQEYILGWLPESRQWSYTLGAVYKQYGNSWQNLWVISRSELKNKVEKYSFNDKKLPKLVDYNSGEAENKFRFEHKRQISSHFRLTAGVGIEYATYRNSTFRVLYYQNQSQNIDYNRRLNLWKWSFFGQVVKTFGEEKFTLSFGLRGDATHYAASTQNIFRQISPRLSLSYALHPKWFLHFNTGRYYQLPSYTTMGYADEQGELINKRHKLRYIGSNHYVAGIEFRPTPLTRITVEGFYKTYDHYPVSLLDSVCLANKGTDYVAVGDEPVKPVGEGRSYGIECMLRTQEFYGIIASAAYTFYYSEFKKLDHNLRSLSTYIPSNWDNRHIFTLTASRKFKQNWDVGLKWRYVGKAPYTPWDIEMTSSIPAWDAKRQPYYDFSRFNSERLPAFHQLDMRVDKSFFFRKWSLILYADIQNIYHYKSQGPPLLVPEKDKQGNYIKNPDREGYYQMRYIKNEIGGTILPSVGIIIDF</sequence>
<dbReference type="AlphaFoldDB" id="H1DJW2"/>
<dbReference type="RefSeq" id="WP_009137693.1">
    <property type="nucleotide sequence ID" value="NZ_JH594597.1"/>
</dbReference>
<evidence type="ECO:0000259" key="9">
    <source>
        <dbReference type="Pfam" id="PF00593"/>
    </source>
</evidence>
<comment type="subcellular location">
    <subcellularLocation>
        <location evidence="1">Cell outer membrane</location>
        <topology evidence="1">Multi-pass membrane protein</topology>
    </subcellularLocation>
</comment>
<keyword evidence="2" id="KW-0813">Transport</keyword>
<evidence type="ECO:0000256" key="2">
    <source>
        <dbReference type="ARBA" id="ARBA00022448"/>
    </source>
</evidence>
<evidence type="ECO:0000256" key="1">
    <source>
        <dbReference type="ARBA" id="ARBA00004571"/>
    </source>
</evidence>
<dbReference type="Gene3D" id="2.40.170.20">
    <property type="entry name" value="TonB-dependent receptor, beta-barrel domain"/>
    <property type="match status" value="1"/>
</dbReference>
<keyword evidence="4" id="KW-0812">Transmembrane</keyword>
<dbReference type="Pfam" id="PF00593">
    <property type="entry name" value="TonB_dep_Rec_b-barrel"/>
    <property type="match status" value="1"/>
</dbReference>
<evidence type="ECO:0000256" key="4">
    <source>
        <dbReference type="ARBA" id="ARBA00022692"/>
    </source>
</evidence>
<name>H1DJW2_9BACT</name>
<dbReference type="Proteomes" id="UP000004892">
    <property type="component" value="Unassembled WGS sequence"/>
</dbReference>
<protein>
    <submittedName>
        <fullName evidence="11">Uncharacterized protein</fullName>
    </submittedName>
</protein>
<evidence type="ECO:0000256" key="3">
    <source>
        <dbReference type="ARBA" id="ARBA00022452"/>
    </source>
</evidence>
<dbReference type="Gene3D" id="2.60.40.1120">
    <property type="entry name" value="Carboxypeptidase-like, regulatory domain"/>
    <property type="match status" value="1"/>
</dbReference>
<dbReference type="PATRIC" id="fig|742817.3.peg.2729"/>
<keyword evidence="7" id="KW-0998">Cell outer membrane</keyword>
<evidence type="ECO:0000313" key="11">
    <source>
        <dbReference type="EMBL" id="EHP45962.1"/>
    </source>
</evidence>
<dbReference type="GeneID" id="98070085"/>
<dbReference type="InterPro" id="IPR039426">
    <property type="entry name" value="TonB-dep_rcpt-like"/>
</dbReference>
<keyword evidence="6 8" id="KW-0472">Membrane</keyword>
<dbReference type="STRING" id="742817.HMPREF9449_02548"/>